<reference evidence="2 3" key="1">
    <citation type="submission" date="2019-02" db="EMBL/GenBank/DDBJ databases">
        <title>Deep-cultivation of Planctomycetes and their phenomic and genomic characterization uncovers novel biology.</title>
        <authorList>
            <person name="Wiegand S."/>
            <person name="Jogler M."/>
            <person name="Boedeker C."/>
            <person name="Pinto D."/>
            <person name="Vollmers J."/>
            <person name="Rivas-Marin E."/>
            <person name="Kohn T."/>
            <person name="Peeters S.H."/>
            <person name="Heuer A."/>
            <person name="Rast P."/>
            <person name="Oberbeckmann S."/>
            <person name="Bunk B."/>
            <person name="Jeske O."/>
            <person name="Meyerdierks A."/>
            <person name="Storesund J.E."/>
            <person name="Kallscheuer N."/>
            <person name="Luecker S."/>
            <person name="Lage O.M."/>
            <person name="Pohl T."/>
            <person name="Merkel B.J."/>
            <person name="Hornburger P."/>
            <person name="Mueller R.-W."/>
            <person name="Bruemmer F."/>
            <person name="Labrenz M."/>
            <person name="Spormann A.M."/>
            <person name="Op den Camp H."/>
            <person name="Overmann J."/>
            <person name="Amann R."/>
            <person name="Jetten M.S.M."/>
            <person name="Mascher T."/>
            <person name="Medema M.H."/>
            <person name="Devos D.P."/>
            <person name="Kaster A.-K."/>
            <person name="Ovreas L."/>
            <person name="Rohde M."/>
            <person name="Galperin M.Y."/>
            <person name="Jogler C."/>
        </authorList>
    </citation>
    <scope>NUCLEOTIDE SEQUENCE [LARGE SCALE GENOMIC DNA]</scope>
    <source>
        <strain evidence="2 3">Mal4</strain>
    </source>
</reference>
<proteinExistence type="predicted"/>
<feature type="chain" id="PRO_5021907332" evidence="1">
    <location>
        <begin position="20"/>
        <end position="353"/>
    </location>
</feature>
<feature type="signal peptide" evidence="1">
    <location>
        <begin position="1"/>
        <end position="19"/>
    </location>
</feature>
<dbReference type="RefSeq" id="WP_145372357.1">
    <property type="nucleotide sequence ID" value="NZ_CP036275.1"/>
</dbReference>
<evidence type="ECO:0000313" key="3">
    <source>
        <dbReference type="Proteomes" id="UP000320496"/>
    </source>
</evidence>
<name>A0A517ZFA2_9PLAN</name>
<evidence type="ECO:0000313" key="2">
    <source>
        <dbReference type="EMBL" id="QDU41146.1"/>
    </source>
</evidence>
<protein>
    <submittedName>
        <fullName evidence="2">Uncharacterized protein</fullName>
    </submittedName>
</protein>
<sequence length="353" mass="39457" precursor="true">MRTLLIATLVASMAAATSAADEELSLESLQTRADVVVTGSFVAEPEPLKKRKRRTDVLRYEAEFRISKLLKGESTDDRRPGGTIRVLISQLAPEDGEPQIQWKPQMEYVLFLKHNARNSKRPYITVDPQLGMQPAIPPLTQHLARLGAPHAGLVPLQPRNPAPESIEAEAFDPLPLAVAHTEQLDIDPKRYKLDQGKAATYSPEKGPVRWLVTFETRRGGLPLQIAGVGRSQVWRIEPLKLQPHVTTHPPSFSDLTGRWRMMLPAGYEHHVTIASVGHDFHVLAPTHLNMGGILVRDNDRLVSIEEHGPKKERFVWELRSPYLLTLVGSTDAYGATYDHAILFRPKFPEGDSE</sequence>
<dbReference type="OrthoDB" id="287195at2"/>
<dbReference type="AlphaFoldDB" id="A0A517ZFA2"/>
<keyword evidence="3" id="KW-1185">Reference proteome</keyword>
<dbReference type="Proteomes" id="UP000320496">
    <property type="component" value="Chromosome"/>
</dbReference>
<keyword evidence="1" id="KW-0732">Signal</keyword>
<evidence type="ECO:0000256" key="1">
    <source>
        <dbReference type="SAM" id="SignalP"/>
    </source>
</evidence>
<accession>A0A517ZFA2</accession>
<gene>
    <name evidence="2" type="ORF">Mal4_55110</name>
</gene>
<dbReference type="EMBL" id="CP036275">
    <property type="protein sequence ID" value="QDU41146.1"/>
    <property type="molecule type" value="Genomic_DNA"/>
</dbReference>
<organism evidence="2 3">
    <name type="scientific">Maioricimonas rarisocia</name>
    <dbReference type="NCBI Taxonomy" id="2528026"/>
    <lineage>
        <taxon>Bacteria</taxon>
        <taxon>Pseudomonadati</taxon>
        <taxon>Planctomycetota</taxon>
        <taxon>Planctomycetia</taxon>
        <taxon>Planctomycetales</taxon>
        <taxon>Planctomycetaceae</taxon>
        <taxon>Maioricimonas</taxon>
    </lineage>
</organism>
<dbReference type="KEGG" id="mri:Mal4_55110"/>